<dbReference type="InterPro" id="IPR055170">
    <property type="entry name" value="GFO_IDH_MocA-like_dom"/>
</dbReference>
<dbReference type="PANTHER" id="PTHR42840:SF3">
    <property type="entry name" value="BINDING ROSSMANN FOLD OXIDOREDUCTASE, PUTATIVE (AFU_ORTHOLOGUE AFUA_2G10240)-RELATED"/>
    <property type="match status" value="1"/>
</dbReference>
<gene>
    <name evidence="5" type="ORF">Phou_057920</name>
</gene>
<proteinExistence type="inferred from homology"/>
<evidence type="ECO:0000256" key="1">
    <source>
        <dbReference type="ARBA" id="ARBA00010928"/>
    </source>
</evidence>
<dbReference type="AlphaFoldDB" id="A0A6V8K8S8"/>
<accession>A0A6V8K8S8</accession>
<keyword evidence="2" id="KW-0560">Oxidoreductase</keyword>
<dbReference type="EMBL" id="BLPF01000002">
    <property type="protein sequence ID" value="GFJ81612.1"/>
    <property type="molecule type" value="Genomic_DNA"/>
</dbReference>
<comment type="similarity">
    <text evidence="1">Belongs to the Gfo/Idh/MocA family.</text>
</comment>
<dbReference type="Gene3D" id="3.40.50.720">
    <property type="entry name" value="NAD(P)-binding Rossmann-like Domain"/>
    <property type="match status" value="1"/>
</dbReference>
<evidence type="ECO:0000313" key="5">
    <source>
        <dbReference type="EMBL" id="GFJ81612.1"/>
    </source>
</evidence>
<dbReference type="SUPFAM" id="SSF51735">
    <property type="entry name" value="NAD(P)-binding Rossmann-fold domains"/>
    <property type="match status" value="1"/>
</dbReference>
<dbReference type="Pfam" id="PF01408">
    <property type="entry name" value="GFO_IDH_MocA"/>
    <property type="match status" value="1"/>
</dbReference>
<feature type="domain" description="Gfo/Idh/MocA-like oxidoreductase N-terminal" evidence="3">
    <location>
        <begin position="3"/>
        <end position="116"/>
    </location>
</feature>
<dbReference type="GO" id="GO:0005737">
    <property type="term" value="C:cytoplasm"/>
    <property type="evidence" value="ECO:0007669"/>
    <property type="project" value="TreeGrafter"/>
</dbReference>
<keyword evidence="6" id="KW-1185">Reference proteome</keyword>
<dbReference type="Gene3D" id="3.30.360.10">
    <property type="entry name" value="Dihydrodipicolinate Reductase, domain 2"/>
    <property type="match status" value="1"/>
</dbReference>
<feature type="domain" description="GFO/IDH/MocA-like oxidoreductase" evidence="4">
    <location>
        <begin position="131"/>
        <end position="253"/>
    </location>
</feature>
<dbReference type="GO" id="GO:0000166">
    <property type="term" value="F:nucleotide binding"/>
    <property type="evidence" value="ECO:0007669"/>
    <property type="project" value="InterPro"/>
</dbReference>
<name>A0A6V8K8S8_9ACTN</name>
<organism evidence="5 6">
    <name type="scientific">Phytohabitans houttuyneae</name>
    <dbReference type="NCBI Taxonomy" id="1076126"/>
    <lineage>
        <taxon>Bacteria</taxon>
        <taxon>Bacillati</taxon>
        <taxon>Actinomycetota</taxon>
        <taxon>Actinomycetes</taxon>
        <taxon>Micromonosporales</taxon>
        <taxon>Micromonosporaceae</taxon>
    </lineage>
</organism>
<reference evidence="5 6" key="1">
    <citation type="submission" date="2020-03" db="EMBL/GenBank/DDBJ databases">
        <title>Whole genome shotgun sequence of Phytohabitans houttuyneae NBRC 108639.</title>
        <authorList>
            <person name="Komaki H."/>
            <person name="Tamura T."/>
        </authorList>
    </citation>
    <scope>NUCLEOTIDE SEQUENCE [LARGE SCALE GENOMIC DNA]</scope>
    <source>
        <strain evidence="5 6">NBRC 108639</strain>
    </source>
</reference>
<evidence type="ECO:0000259" key="4">
    <source>
        <dbReference type="Pfam" id="PF22725"/>
    </source>
</evidence>
<reference evidence="5 6" key="2">
    <citation type="submission" date="2020-03" db="EMBL/GenBank/DDBJ databases">
        <authorList>
            <person name="Ichikawa N."/>
            <person name="Kimura A."/>
            <person name="Kitahashi Y."/>
            <person name="Uohara A."/>
        </authorList>
    </citation>
    <scope>NUCLEOTIDE SEQUENCE [LARGE SCALE GENOMIC DNA]</scope>
    <source>
        <strain evidence="5 6">NBRC 108639</strain>
    </source>
</reference>
<dbReference type="GO" id="GO:0006740">
    <property type="term" value="P:NADPH regeneration"/>
    <property type="evidence" value="ECO:0007669"/>
    <property type="project" value="TreeGrafter"/>
</dbReference>
<comment type="caution">
    <text evidence="5">The sequence shown here is derived from an EMBL/GenBank/DDBJ whole genome shotgun (WGS) entry which is preliminary data.</text>
</comment>
<dbReference type="Proteomes" id="UP000482800">
    <property type="component" value="Unassembled WGS sequence"/>
</dbReference>
<dbReference type="SUPFAM" id="SSF55347">
    <property type="entry name" value="Glyceraldehyde-3-phosphate dehydrogenase-like, C-terminal domain"/>
    <property type="match status" value="1"/>
</dbReference>
<dbReference type="InterPro" id="IPR036291">
    <property type="entry name" value="NAD(P)-bd_dom_sf"/>
</dbReference>
<dbReference type="GO" id="GO:0016491">
    <property type="term" value="F:oxidoreductase activity"/>
    <property type="evidence" value="ECO:0007669"/>
    <property type="project" value="UniProtKB-KW"/>
</dbReference>
<dbReference type="InterPro" id="IPR000683">
    <property type="entry name" value="Gfo/Idh/MocA-like_OxRdtase_N"/>
</dbReference>
<dbReference type="Pfam" id="PF22725">
    <property type="entry name" value="GFO_IDH_MocA_C3"/>
    <property type="match status" value="1"/>
</dbReference>
<dbReference type="PANTHER" id="PTHR42840">
    <property type="entry name" value="NAD(P)-BINDING ROSSMANN-FOLD SUPERFAMILY PROTEIN-RELATED"/>
    <property type="match status" value="1"/>
</dbReference>
<evidence type="ECO:0000313" key="6">
    <source>
        <dbReference type="Proteomes" id="UP000482800"/>
    </source>
</evidence>
<protein>
    <submittedName>
        <fullName evidence="5">Dehydrogenase</fullName>
    </submittedName>
</protein>
<sequence length="347" mass="37081">MIGVGLLGSGFIAETYADALRDVRDAELVASYSRGEQRAAAFAARWPSVRTWYTSVEELCADPAVDLVVIALPNEVHLDAVRHVAAAGKGVVCTKPLARTGAEAAEILRVVTEAGVWHGYAESSVFSPNVAKAHEMVAAGGIGDVVWMRAREGHSGPHAPHFWDAEAAGGGALLDMGCHTVESARWFFGKDNPVTEVFAWGATLVHGDKTKGEDSAIALLKFAGGQLATIESSWVEKGGMQLRHEIVGSAGRLVTDTASTPVWGFVGNPVSGLVEKADADTGWVYPVPEETRAYGFSQEMRHFVEAFSRGEPPVETFHDGWVVNCVIDACYRSMASGVWEPVNTTGR</sequence>
<evidence type="ECO:0000259" key="3">
    <source>
        <dbReference type="Pfam" id="PF01408"/>
    </source>
</evidence>
<evidence type="ECO:0000256" key="2">
    <source>
        <dbReference type="ARBA" id="ARBA00023002"/>
    </source>
</evidence>